<accession>A0A1I7SC69</accession>
<dbReference type="InterPro" id="IPR000557">
    <property type="entry name" value="Calponin_repeat"/>
</dbReference>
<protein>
    <submittedName>
        <fullName evidence="2">(pine wood nematode) hypothetical protein</fullName>
    </submittedName>
</protein>
<gene>
    <name evidence="2" type="ORF">BXYJ_LOCUS3464</name>
</gene>
<dbReference type="GO" id="GO:0007015">
    <property type="term" value="P:actin filament organization"/>
    <property type="evidence" value="ECO:0007669"/>
    <property type="project" value="TreeGrafter"/>
</dbReference>
<reference evidence="5" key="1">
    <citation type="submission" date="2016-11" db="UniProtKB">
        <authorList>
            <consortium name="WormBaseParasite"/>
        </authorList>
    </citation>
    <scope>IDENTIFICATION</scope>
</reference>
<dbReference type="EMBL" id="CAJFCV020000002">
    <property type="protein sequence ID" value="CAG9094646.1"/>
    <property type="molecule type" value="Genomic_DNA"/>
</dbReference>
<dbReference type="Proteomes" id="UP000095284">
    <property type="component" value="Unplaced"/>
</dbReference>
<sequence>MFSFVSAEYQAQSRNAPVNFPHWVVKLAQSQPRRFSDEVIRQGEAVIPLQYGTNKCASQKGMTPYGLGRQINPN</sequence>
<name>A0A1I7SC69_BURXY</name>
<dbReference type="PRINTS" id="PR00888">
    <property type="entry name" value="SM22CALPONIN"/>
</dbReference>
<dbReference type="Pfam" id="PF00402">
    <property type="entry name" value="Calponin"/>
    <property type="match status" value="1"/>
</dbReference>
<dbReference type="PANTHER" id="PTHR47385:SF19">
    <property type="entry name" value="TRANSGELIN"/>
    <property type="match status" value="1"/>
</dbReference>
<dbReference type="EMBL" id="CAJFDI010000002">
    <property type="protein sequence ID" value="CAD5214307.1"/>
    <property type="molecule type" value="Genomic_DNA"/>
</dbReference>
<dbReference type="AlphaFoldDB" id="A0A1I7SC69"/>
<dbReference type="GO" id="GO:0051015">
    <property type="term" value="F:actin filament binding"/>
    <property type="evidence" value="ECO:0007669"/>
    <property type="project" value="TreeGrafter"/>
</dbReference>
<dbReference type="PROSITE" id="PS51122">
    <property type="entry name" value="CALPONIN_2"/>
    <property type="match status" value="1"/>
</dbReference>
<reference evidence="2" key="2">
    <citation type="submission" date="2020-09" db="EMBL/GenBank/DDBJ databases">
        <authorList>
            <person name="Kikuchi T."/>
        </authorList>
    </citation>
    <scope>NUCLEOTIDE SEQUENCE</scope>
    <source>
        <strain evidence="2">Ka4C1</strain>
    </source>
</reference>
<keyword evidence="4" id="KW-1185">Reference proteome</keyword>
<evidence type="ECO:0000313" key="3">
    <source>
        <dbReference type="Proteomes" id="UP000095284"/>
    </source>
</evidence>
<evidence type="ECO:0000313" key="5">
    <source>
        <dbReference type="WBParaSite" id="BXY_1062000.1"/>
    </source>
</evidence>
<evidence type="ECO:0000256" key="1">
    <source>
        <dbReference type="ARBA" id="ARBA00009631"/>
    </source>
</evidence>
<dbReference type="WBParaSite" id="BXY_1062000.1">
    <property type="protein sequence ID" value="BXY_1062000.1"/>
    <property type="gene ID" value="BXY_1062000"/>
</dbReference>
<dbReference type="PROSITE" id="PS01052">
    <property type="entry name" value="CALPONIN_1"/>
    <property type="match status" value="1"/>
</dbReference>
<proteinExistence type="inferred from homology"/>
<evidence type="ECO:0000313" key="2">
    <source>
        <dbReference type="EMBL" id="CAD5214307.1"/>
    </source>
</evidence>
<dbReference type="InterPro" id="IPR050606">
    <property type="entry name" value="Calponin-like"/>
</dbReference>
<dbReference type="PANTHER" id="PTHR47385">
    <property type="entry name" value="CALPONIN"/>
    <property type="match status" value="1"/>
</dbReference>
<dbReference type="Proteomes" id="UP000659654">
    <property type="component" value="Unassembled WGS sequence"/>
</dbReference>
<comment type="similarity">
    <text evidence="1">Belongs to the calponin family.</text>
</comment>
<dbReference type="GO" id="GO:0015629">
    <property type="term" value="C:actin cytoskeleton"/>
    <property type="evidence" value="ECO:0007669"/>
    <property type="project" value="TreeGrafter"/>
</dbReference>
<dbReference type="eggNOG" id="KOG2046">
    <property type="taxonomic scope" value="Eukaryota"/>
</dbReference>
<evidence type="ECO:0000313" key="4">
    <source>
        <dbReference type="Proteomes" id="UP000659654"/>
    </source>
</evidence>
<organism evidence="3 5">
    <name type="scientific">Bursaphelenchus xylophilus</name>
    <name type="common">Pinewood nematode worm</name>
    <name type="synonym">Aphelenchoides xylophilus</name>
    <dbReference type="NCBI Taxonomy" id="6326"/>
    <lineage>
        <taxon>Eukaryota</taxon>
        <taxon>Metazoa</taxon>
        <taxon>Ecdysozoa</taxon>
        <taxon>Nematoda</taxon>
        <taxon>Chromadorea</taxon>
        <taxon>Rhabditida</taxon>
        <taxon>Tylenchina</taxon>
        <taxon>Tylenchomorpha</taxon>
        <taxon>Aphelenchoidea</taxon>
        <taxon>Aphelenchoididae</taxon>
        <taxon>Bursaphelenchus</taxon>
    </lineage>
</organism>
<dbReference type="InterPro" id="IPR003096">
    <property type="entry name" value="SM22_calponin"/>
</dbReference>
<dbReference type="Proteomes" id="UP000582659">
    <property type="component" value="Unassembled WGS sequence"/>
</dbReference>
<dbReference type="OrthoDB" id="21595at2759"/>